<evidence type="ECO:0000256" key="1">
    <source>
        <dbReference type="SAM" id="Phobius"/>
    </source>
</evidence>
<keyword evidence="1" id="KW-0812">Transmembrane</keyword>
<feature type="transmembrane region" description="Helical" evidence="1">
    <location>
        <begin position="59"/>
        <end position="77"/>
    </location>
</feature>
<name>A0A653DCB5_CALMS</name>
<dbReference type="Proteomes" id="UP000410492">
    <property type="component" value="Unassembled WGS sequence"/>
</dbReference>
<keyword evidence="1" id="KW-1133">Transmembrane helix</keyword>
<dbReference type="EMBL" id="CAACVG010011235">
    <property type="protein sequence ID" value="VEN57643.1"/>
    <property type="molecule type" value="Genomic_DNA"/>
</dbReference>
<feature type="non-terminal residue" evidence="2">
    <location>
        <position position="1"/>
    </location>
</feature>
<dbReference type="AlphaFoldDB" id="A0A653DCB5"/>
<evidence type="ECO:0000313" key="3">
    <source>
        <dbReference type="Proteomes" id="UP000410492"/>
    </source>
</evidence>
<accession>A0A653DCB5</accession>
<protein>
    <submittedName>
        <fullName evidence="2">Uncharacterized protein</fullName>
    </submittedName>
</protein>
<keyword evidence="1" id="KW-0472">Membrane</keyword>
<organism evidence="2 3">
    <name type="scientific">Callosobruchus maculatus</name>
    <name type="common">Southern cowpea weevil</name>
    <name type="synonym">Pulse bruchid</name>
    <dbReference type="NCBI Taxonomy" id="64391"/>
    <lineage>
        <taxon>Eukaryota</taxon>
        <taxon>Metazoa</taxon>
        <taxon>Ecdysozoa</taxon>
        <taxon>Arthropoda</taxon>
        <taxon>Hexapoda</taxon>
        <taxon>Insecta</taxon>
        <taxon>Pterygota</taxon>
        <taxon>Neoptera</taxon>
        <taxon>Endopterygota</taxon>
        <taxon>Coleoptera</taxon>
        <taxon>Polyphaga</taxon>
        <taxon>Cucujiformia</taxon>
        <taxon>Chrysomeloidea</taxon>
        <taxon>Chrysomelidae</taxon>
        <taxon>Bruchinae</taxon>
        <taxon>Bruchini</taxon>
        <taxon>Callosobruchus</taxon>
    </lineage>
</organism>
<evidence type="ECO:0000313" key="2">
    <source>
        <dbReference type="EMBL" id="VEN57643.1"/>
    </source>
</evidence>
<proteinExistence type="predicted"/>
<gene>
    <name evidence="2" type="ORF">CALMAC_LOCUS16225</name>
</gene>
<keyword evidence="3" id="KW-1185">Reference proteome</keyword>
<reference evidence="2 3" key="1">
    <citation type="submission" date="2019-01" db="EMBL/GenBank/DDBJ databases">
        <authorList>
            <person name="Sayadi A."/>
        </authorList>
    </citation>
    <scope>NUCLEOTIDE SEQUENCE [LARGE SCALE GENOMIC DNA]</scope>
</reference>
<sequence>FQLPAVRHSFGRGQEAAAVGATHGGRGRDRHQDSRLTVVAAAADFYLDLWLFASIARSLRFAAFVFLFALTLVDFFLRSLVLVFVFSLLLLLLLLLTRIFARMSLLSRKSTVVD</sequence>
<feature type="transmembrane region" description="Helical" evidence="1">
    <location>
        <begin position="83"/>
        <end position="101"/>
    </location>
</feature>